<dbReference type="EMBL" id="BDGJ01000197">
    <property type="protein sequence ID" value="GAW94049.1"/>
    <property type="molecule type" value="Genomic_DNA"/>
</dbReference>
<dbReference type="Proteomes" id="UP000197032">
    <property type="component" value="Unassembled WGS sequence"/>
</dbReference>
<proteinExistence type="predicted"/>
<protein>
    <submittedName>
        <fullName evidence="2">Uncharacterized protein</fullName>
    </submittedName>
</protein>
<comment type="caution">
    <text evidence="2">The sequence shown here is derived from an EMBL/GenBank/DDBJ whole genome shotgun (WGS) entry which is preliminary data.</text>
</comment>
<keyword evidence="3" id="KW-1185">Reference proteome</keyword>
<organism evidence="2 3">
    <name type="scientific">Calderihabitans maritimus</name>
    <dbReference type="NCBI Taxonomy" id="1246530"/>
    <lineage>
        <taxon>Bacteria</taxon>
        <taxon>Bacillati</taxon>
        <taxon>Bacillota</taxon>
        <taxon>Clostridia</taxon>
        <taxon>Neomoorellales</taxon>
        <taxon>Calderihabitantaceae</taxon>
        <taxon>Calderihabitans</taxon>
    </lineage>
</organism>
<name>A0A1Z5HWY8_9FIRM</name>
<keyword evidence="1" id="KW-0732">Signal</keyword>
<reference evidence="3" key="1">
    <citation type="journal article" date="2017" name="Appl. Environ. Microbiol.">
        <title>Genomic Analysis of Calderihabitans maritimus KKC1, a Thermophilic, Hydrogenogenic, Carboxydotrophic Bacterium Isolated from Marine Sediment.</title>
        <authorList>
            <person name="Omae K."/>
            <person name="Yoneda Y."/>
            <person name="Fukuyama Y."/>
            <person name="Yoshida T."/>
            <person name="Sako Y."/>
        </authorList>
    </citation>
    <scope>NUCLEOTIDE SEQUENCE [LARGE SCALE GENOMIC DNA]</scope>
    <source>
        <strain evidence="3">KKC1</strain>
    </source>
</reference>
<dbReference type="AlphaFoldDB" id="A0A1Z5HWY8"/>
<feature type="signal peptide" evidence="1">
    <location>
        <begin position="1"/>
        <end position="22"/>
    </location>
</feature>
<feature type="non-terminal residue" evidence="2">
    <location>
        <position position="1"/>
    </location>
</feature>
<gene>
    <name evidence="2" type="ORF">KKC1_31670</name>
</gene>
<sequence>AMHKRALGSILLVPMPALNSLAAAYPSHTYIWPETHIATESGPYLSMASLNLPATRSRASSQLASTSLPFFLIMGLVRRSGPYRILDKK</sequence>
<evidence type="ECO:0000313" key="2">
    <source>
        <dbReference type="EMBL" id="GAW94049.1"/>
    </source>
</evidence>
<feature type="chain" id="PRO_5012645003" evidence="1">
    <location>
        <begin position="23"/>
        <end position="89"/>
    </location>
</feature>
<evidence type="ECO:0000313" key="3">
    <source>
        <dbReference type="Proteomes" id="UP000197032"/>
    </source>
</evidence>
<accession>A0A1Z5HWY8</accession>
<evidence type="ECO:0000256" key="1">
    <source>
        <dbReference type="SAM" id="SignalP"/>
    </source>
</evidence>